<evidence type="ECO:0000256" key="5">
    <source>
        <dbReference type="ARBA" id="ARBA00023136"/>
    </source>
</evidence>
<accession>A0A932A8X7</accession>
<dbReference type="PANTHER" id="PTHR30238">
    <property type="entry name" value="MEMBRANE BOUND PREDICTED REDOX MODULATOR"/>
    <property type="match status" value="1"/>
</dbReference>
<evidence type="ECO:0000313" key="7">
    <source>
        <dbReference type="EMBL" id="MBI2678797.1"/>
    </source>
</evidence>
<comment type="subcellular location">
    <subcellularLocation>
        <location evidence="1">Membrane</location>
        <topology evidence="1">Multi-pass membrane protein</topology>
    </subcellularLocation>
</comment>
<dbReference type="InterPro" id="IPR022369">
    <property type="entry name" value="Integral_membrane_TerC_rswitch"/>
</dbReference>
<dbReference type="NCBIfam" id="TIGR03718">
    <property type="entry name" value="R_switched_Alx"/>
    <property type="match status" value="1"/>
</dbReference>
<dbReference type="GO" id="GO:0016020">
    <property type="term" value="C:membrane"/>
    <property type="evidence" value="ECO:0007669"/>
    <property type="project" value="UniProtKB-SubCell"/>
</dbReference>
<keyword evidence="5 6" id="KW-0472">Membrane</keyword>
<feature type="transmembrane region" description="Helical" evidence="6">
    <location>
        <begin position="286"/>
        <end position="309"/>
    </location>
</feature>
<keyword evidence="3 6" id="KW-0812">Transmembrane</keyword>
<feature type="transmembrane region" description="Helical" evidence="6">
    <location>
        <begin position="79"/>
        <end position="99"/>
    </location>
</feature>
<comment type="caution">
    <text evidence="7">The sequence shown here is derived from an EMBL/GenBank/DDBJ whole genome shotgun (WGS) entry which is preliminary data.</text>
</comment>
<sequence length="321" mass="36640">MPQNWIFWLAFNLFVLAMLALDLGVFHRKEHVVKFKEALAWTAVWVTLAGVFAVLLYFFGHTMAASARPNHELSLEFLTGYLIEESLSVDNLFVFLLIFRYFKVPKHDQHTVLFWGIIGALVMRAIFIFAGIGLINRFHWLIYVFGGFLVYTGIKLFKQEHAEVHPERNPLVNLFRNVVPVTRDYHGKHFFIRQESRLYATPLLIVLLIIETTDVVFAVDSIPAVLAITREPFIVFTSNVFAILGLRSLYFALAGLMEIFHFLHYGLAVILTFIGVKMIASSWIEIPIWIALGFVVAVLAASVIASIMIPHKKSETEKLLD</sequence>
<feature type="transmembrane region" description="Helical" evidence="6">
    <location>
        <begin position="262"/>
        <end position="280"/>
    </location>
</feature>
<protein>
    <submittedName>
        <fullName evidence="7">TerC family protein</fullName>
    </submittedName>
</protein>
<keyword evidence="4 6" id="KW-1133">Transmembrane helix</keyword>
<feature type="transmembrane region" description="Helical" evidence="6">
    <location>
        <begin position="38"/>
        <end position="59"/>
    </location>
</feature>
<evidence type="ECO:0000256" key="2">
    <source>
        <dbReference type="ARBA" id="ARBA00007511"/>
    </source>
</evidence>
<feature type="transmembrane region" description="Helical" evidence="6">
    <location>
        <begin position="111"/>
        <end position="132"/>
    </location>
</feature>
<dbReference type="InterPro" id="IPR005496">
    <property type="entry name" value="Integral_membrane_TerC"/>
</dbReference>
<dbReference type="AlphaFoldDB" id="A0A932A8X7"/>
<feature type="transmembrane region" description="Helical" evidence="6">
    <location>
        <begin position="198"/>
        <end position="219"/>
    </location>
</feature>
<dbReference type="EMBL" id="JACPNR010000010">
    <property type="protein sequence ID" value="MBI2678797.1"/>
    <property type="molecule type" value="Genomic_DNA"/>
</dbReference>
<evidence type="ECO:0000256" key="1">
    <source>
        <dbReference type="ARBA" id="ARBA00004141"/>
    </source>
</evidence>
<name>A0A932A8X7_9BACT</name>
<organism evidence="7 8">
    <name type="scientific">Candidatus Korobacter versatilis</name>
    <dbReference type="NCBI Taxonomy" id="658062"/>
    <lineage>
        <taxon>Bacteria</taxon>
        <taxon>Pseudomonadati</taxon>
        <taxon>Acidobacteriota</taxon>
        <taxon>Terriglobia</taxon>
        <taxon>Terriglobales</taxon>
        <taxon>Candidatus Korobacteraceae</taxon>
        <taxon>Candidatus Korobacter</taxon>
    </lineage>
</organism>
<dbReference type="PANTHER" id="PTHR30238:SF0">
    <property type="entry name" value="THYLAKOID MEMBRANE PROTEIN TERC, CHLOROPLASTIC"/>
    <property type="match status" value="1"/>
</dbReference>
<dbReference type="Pfam" id="PF03741">
    <property type="entry name" value="TerC"/>
    <property type="match status" value="1"/>
</dbReference>
<feature type="transmembrane region" description="Helical" evidence="6">
    <location>
        <begin position="6"/>
        <end position="26"/>
    </location>
</feature>
<reference evidence="7" key="1">
    <citation type="submission" date="2020-07" db="EMBL/GenBank/DDBJ databases">
        <title>Huge and variable diversity of episymbiotic CPR bacteria and DPANN archaea in groundwater ecosystems.</title>
        <authorList>
            <person name="He C.Y."/>
            <person name="Keren R."/>
            <person name="Whittaker M."/>
            <person name="Farag I.F."/>
            <person name="Doudna J."/>
            <person name="Cate J.H.D."/>
            <person name="Banfield J.F."/>
        </authorList>
    </citation>
    <scope>NUCLEOTIDE SEQUENCE</scope>
    <source>
        <strain evidence="7">NC_groundwater_580_Pr5_B-0.1um_64_19</strain>
    </source>
</reference>
<feature type="transmembrane region" description="Helical" evidence="6">
    <location>
        <begin position="138"/>
        <end position="157"/>
    </location>
</feature>
<gene>
    <name evidence="7" type="ORF">HYX28_08450</name>
</gene>
<evidence type="ECO:0000256" key="4">
    <source>
        <dbReference type="ARBA" id="ARBA00022989"/>
    </source>
</evidence>
<feature type="transmembrane region" description="Helical" evidence="6">
    <location>
        <begin position="231"/>
        <end position="250"/>
    </location>
</feature>
<evidence type="ECO:0000256" key="6">
    <source>
        <dbReference type="SAM" id="Phobius"/>
    </source>
</evidence>
<comment type="similarity">
    <text evidence="2">Belongs to the TerC family.</text>
</comment>
<evidence type="ECO:0000313" key="8">
    <source>
        <dbReference type="Proteomes" id="UP000779809"/>
    </source>
</evidence>
<proteinExistence type="inferred from homology"/>
<evidence type="ECO:0000256" key="3">
    <source>
        <dbReference type="ARBA" id="ARBA00022692"/>
    </source>
</evidence>
<dbReference type="Proteomes" id="UP000779809">
    <property type="component" value="Unassembled WGS sequence"/>
</dbReference>